<evidence type="ECO:0000256" key="4">
    <source>
        <dbReference type="SAM" id="SignalP"/>
    </source>
</evidence>
<name>A0A6J4LFJ5_9ACTN</name>
<organism evidence="5">
    <name type="scientific">uncultured Friedmanniella sp</name>
    <dbReference type="NCBI Taxonomy" id="335381"/>
    <lineage>
        <taxon>Bacteria</taxon>
        <taxon>Bacillati</taxon>
        <taxon>Actinomycetota</taxon>
        <taxon>Actinomycetes</taxon>
        <taxon>Propionibacteriales</taxon>
        <taxon>Nocardioidaceae</taxon>
        <taxon>Friedmanniella</taxon>
        <taxon>environmental samples</taxon>
    </lineage>
</organism>
<dbReference type="PANTHER" id="PTHR44227:SF3">
    <property type="entry name" value="PROTEIN O-MANNOSYL-TRANSFERASE TMTC4"/>
    <property type="match status" value="1"/>
</dbReference>
<dbReference type="PANTHER" id="PTHR44227">
    <property type="match status" value="1"/>
</dbReference>
<feature type="signal peptide" evidence="4">
    <location>
        <begin position="1"/>
        <end position="23"/>
    </location>
</feature>
<dbReference type="InterPro" id="IPR052346">
    <property type="entry name" value="O-mannosyl-transferase_TMTC"/>
</dbReference>
<dbReference type="EMBL" id="CADCTT010000335">
    <property type="protein sequence ID" value="CAA9329377.1"/>
    <property type="molecule type" value="Genomic_DNA"/>
</dbReference>
<keyword evidence="1" id="KW-0677">Repeat</keyword>
<dbReference type="InterPro" id="IPR011990">
    <property type="entry name" value="TPR-like_helical_dom_sf"/>
</dbReference>
<feature type="repeat" description="TPR" evidence="3">
    <location>
        <begin position="142"/>
        <end position="175"/>
    </location>
</feature>
<sequence>MQRWARRSLSGVAVVGLAAGLLAIGTAAGSPPDVAPAPPSSPVGRSAQGQTVEALQRDLDRVPGDWTAWSALGLAYVEQARVTADPTLYSRAEGAFARSLQLRPEDNDAALTGQATLAAARHDFADALALTDRSLAVNGFSPTTWAVRSDALTELGRYDEARAAVQRLLDLSPDGVDALTRASYALELRGDGAGARTALEQAVQEARRPADVAFAQQYLGELAWNEGDLTAARAAYEAGLAADPTSLALLAGRAEVTAAEGDTAAAVADHRRVVERLPAPEHLVALGELLEATGELQAAEEQYAVVRATQQLYAANGQDVDSELALFEADHGDPAAAVQLAARAYAARPDSVHVQDAYAWALHAAGRSAEALPVARASARLGLRSPAFAYHLGVIEAAAGDPAAARAALQRALDLNPTFSPLHAPRAAALLERLAG</sequence>
<dbReference type="AlphaFoldDB" id="A0A6J4LFJ5"/>
<dbReference type="SUPFAM" id="SSF48452">
    <property type="entry name" value="TPR-like"/>
    <property type="match status" value="2"/>
</dbReference>
<feature type="chain" id="PRO_5039084949" evidence="4">
    <location>
        <begin position="24"/>
        <end position="436"/>
    </location>
</feature>
<protein>
    <submittedName>
        <fullName evidence="5">Uncharacterized protein</fullName>
    </submittedName>
</protein>
<dbReference type="SMART" id="SM00028">
    <property type="entry name" value="TPR"/>
    <property type="match status" value="7"/>
</dbReference>
<evidence type="ECO:0000256" key="2">
    <source>
        <dbReference type="ARBA" id="ARBA00022803"/>
    </source>
</evidence>
<accession>A0A6J4LFJ5</accession>
<evidence type="ECO:0000256" key="3">
    <source>
        <dbReference type="PROSITE-ProRule" id="PRU00339"/>
    </source>
</evidence>
<dbReference type="Gene3D" id="1.25.40.10">
    <property type="entry name" value="Tetratricopeptide repeat domain"/>
    <property type="match status" value="3"/>
</dbReference>
<evidence type="ECO:0000313" key="5">
    <source>
        <dbReference type="EMBL" id="CAA9329377.1"/>
    </source>
</evidence>
<dbReference type="InterPro" id="IPR019734">
    <property type="entry name" value="TPR_rpt"/>
</dbReference>
<keyword evidence="4" id="KW-0732">Signal</keyword>
<gene>
    <name evidence="5" type="ORF">AVDCRST_MAG61-2757</name>
</gene>
<keyword evidence="2 3" id="KW-0802">TPR repeat</keyword>
<dbReference type="Pfam" id="PF13432">
    <property type="entry name" value="TPR_16"/>
    <property type="match status" value="3"/>
</dbReference>
<reference evidence="5" key="1">
    <citation type="submission" date="2020-02" db="EMBL/GenBank/DDBJ databases">
        <authorList>
            <person name="Meier V. D."/>
        </authorList>
    </citation>
    <scope>NUCLEOTIDE SEQUENCE</scope>
    <source>
        <strain evidence="5">AVDCRST_MAG61</strain>
    </source>
</reference>
<evidence type="ECO:0000256" key="1">
    <source>
        <dbReference type="ARBA" id="ARBA00022737"/>
    </source>
</evidence>
<proteinExistence type="predicted"/>
<dbReference type="PROSITE" id="PS50005">
    <property type="entry name" value="TPR"/>
    <property type="match status" value="1"/>
</dbReference>